<proteinExistence type="predicted"/>
<reference evidence="3 4" key="1">
    <citation type="submission" date="2019-07" db="EMBL/GenBank/DDBJ databases">
        <authorList>
            <person name="Jastrzebski P J."/>
            <person name="Paukszto L."/>
            <person name="Jastrzebski P J."/>
        </authorList>
    </citation>
    <scope>NUCLEOTIDE SEQUENCE [LARGE SCALE GENOMIC DNA]</scope>
    <source>
        <strain evidence="3 4">WMS-il1</strain>
    </source>
</reference>
<feature type="transmembrane region" description="Helical" evidence="2">
    <location>
        <begin position="12"/>
        <end position="32"/>
    </location>
</feature>
<feature type="compositionally biased region" description="Polar residues" evidence="1">
    <location>
        <begin position="94"/>
        <end position="105"/>
    </location>
</feature>
<dbReference type="EMBL" id="CABIJS010000688">
    <property type="protein sequence ID" value="VUZ55148.1"/>
    <property type="molecule type" value="Genomic_DNA"/>
</dbReference>
<evidence type="ECO:0000256" key="2">
    <source>
        <dbReference type="SAM" id="Phobius"/>
    </source>
</evidence>
<keyword evidence="2" id="KW-1133">Transmembrane helix</keyword>
<evidence type="ECO:0000256" key="1">
    <source>
        <dbReference type="SAM" id="MobiDB-lite"/>
    </source>
</evidence>
<keyword evidence="2" id="KW-0472">Membrane</keyword>
<protein>
    <submittedName>
        <fullName evidence="3">Uncharacterized protein</fullName>
    </submittedName>
</protein>
<feature type="transmembrane region" description="Helical" evidence="2">
    <location>
        <begin position="44"/>
        <end position="67"/>
    </location>
</feature>
<keyword evidence="4" id="KW-1185">Reference proteome</keyword>
<evidence type="ECO:0000313" key="3">
    <source>
        <dbReference type="EMBL" id="VUZ55148.1"/>
    </source>
</evidence>
<feature type="region of interest" description="Disordered" evidence="1">
    <location>
        <begin position="78"/>
        <end position="113"/>
    </location>
</feature>
<accession>A0A564Z8D9</accession>
<keyword evidence="2" id="KW-0812">Transmembrane</keyword>
<dbReference type="Proteomes" id="UP000321570">
    <property type="component" value="Unassembled WGS sequence"/>
</dbReference>
<organism evidence="3 4">
    <name type="scientific">Hymenolepis diminuta</name>
    <name type="common">Rat tapeworm</name>
    <dbReference type="NCBI Taxonomy" id="6216"/>
    <lineage>
        <taxon>Eukaryota</taxon>
        <taxon>Metazoa</taxon>
        <taxon>Spiralia</taxon>
        <taxon>Lophotrochozoa</taxon>
        <taxon>Platyhelminthes</taxon>
        <taxon>Cestoda</taxon>
        <taxon>Eucestoda</taxon>
        <taxon>Cyclophyllidea</taxon>
        <taxon>Hymenolepididae</taxon>
        <taxon>Hymenolepis</taxon>
    </lineage>
</organism>
<sequence length="113" mass="12170">MAGRCGNLTQTILFALAILSLVASLTFIILFICNFATGDTVFEIPMYISLGVSIASALTYGLTYVGVNAHILFKNSNGEENEEDDQYRPHAGPSGNSELPRSSADSTHERPTN</sequence>
<dbReference type="AlphaFoldDB" id="A0A564Z8D9"/>
<evidence type="ECO:0000313" key="4">
    <source>
        <dbReference type="Proteomes" id="UP000321570"/>
    </source>
</evidence>
<name>A0A564Z8D9_HYMDI</name>
<gene>
    <name evidence="3" type="ORF">WMSIL1_LOCUS13063</name>
</gene>